<protein>
    <recommendedName>
        <fullName evidence="4">Selenoprotein H</fullName>
    </recommendedName>
</protein>
<proteinExistence type="predicted"/>
<dbReference type="PANTHER" id="PTHR33638">
    <property type="entry name" value="SELENOPROTEIN H"/>
    <property type="match status" value="1"/>
</dbReference>
<evidence type="ECO:0008006" key="4">
    <source>
        <dbReference type="Google" id="ProtNLM"/>
    </source>
</evidence>
<dbReference type="InterPro" id="IPR052674">
    <property type="entry name" value="SelWTH-like"/>
</dbReference>
<keyword evidence="3" id="KW-1185">Reference proteome</keyword>
<evidence type="ECO:0000313" key="2">
    <source>
        <dbReference type="EMBL" id="KAF5830216.1"/>
    </source>
</evidence>
<feature type="compositionally biased region" description="Basic residues" evidence="1">
    <location>
        <begin position="27"/>
        <end position="36"/>
    </location>
</feature>
<gene>
    <name evidence="2" type="ORF">DUNSADRAFT_14878</name>
</gene>
<accession>A0ABQ7G6H9</accession>
<feature type="region of interest" description="Disordered" evidence="1">
    <location>
        <begin position="1"/>
        <end position="87"/>
    </location>
</feature>
<reference evidence="2" key="1">
    <citation type="submission" date="2017-08" db="EMBL/GenBank/DDBJ databases">
        <authorList>
            <person name="Polle J.E."/>
            <person name="Barry K."/>
            <person name="Cushman J."/>
            <person name="Schmutz J."/>
            <person name="Tran D."/>
            <person name="Hathwaick L.T."/>
            <person name="Yim W.C."/>
            <person name="Jenkins J."/>
            <person name="Mckie-Krisberg Z.M."/>
            <person name="Prochnik S."/>
            <person name="Lindquist E."/>
            <person name="Dockter R.B."/>
            <person name="Adam C."/>
            <person name="Molina H."/>
            <person name="Bunkerborg J."/>
            <person name="Jin E."/>
            <person name="Buchheim M."/>
            <person name="Magnuson J."/>
        </authorList>
    </citation>
    <scope>NUCLEOTIDE SEQUENCE</scope>
    <source>
        <strain evidence="2">CCAP 19/18</strain>
    </source>
</reference>
<dbReference type="Proteomes" id="UP000815325">
    <property type="component" value="Unassembled WGS sequence"/>
</dbReference>
<evidence type="ECO:0000313" key="3">
    <source>
        <dbReference type="Proteomes" id="UP000815325"/>
    </source>
</evidence>
<dbReference type="EMBL" id="MU070067">
    <property type="protein sequence ID" value="KAF5830216.1"/>
    <property type="molecule type" value="Genomic_DNA"/>
</dbReference>
<sequence>MPRAKAGAKRAVEEGVEGEQPPPAKKQAAKPKKAATAKKGASKQEEAAAGPSEAPHEAPSATKLQKLLSEKGIQSTINPEKPRKGWFEVRGGDKVHVSLQDMPRPFTKLKELDIDKLAADIASS</sequence>
<organism evidence="2 3">
    <name type="scientific">Dunaliella salina</name>
    <name type="common">Green alga</name>
    <name type="synonym">Protococcus salinus</name>
    <dbReference type="NCBI Taxonomy" id="3046"/>
    <lineage>
        <taxon>Eukaryota</taxon>
        <taxon>Viridiplantae</taxon>
        <taxon>Chlorophyta</taxon>
        <taxon>core chlorophytes</taxon>
        <taxon>Chlorophyceae</taxon>
        <taxon>CS clade</taxon>
        <taxon>Chlamydomonadales</taxon>
        <taxon>Dunaliellaceae</taxon>
        <taxon>Dunaliella</taxon>
    </lineage>
</organism>
<comment type="caution">
    <text evidence="2">The sequence shown here is derived from an EMBL/GenBank/DDBJ whole genome shotgun (WGS) entry which is preliminary data.</text>
</comment>
<dbReference type="PANTHER" id="PTHR33638:SF1">
    <property type="entry name" value="SELENOPROTEIN H"/>
    <property type="match status" value="1"/>
</dbReference>
<evidence type="ECO:0000256" key="1">
    <source>
        <dbReference type="SAM" id="MobiDB-lite"/>
    </source>
</evidence>
<name>A0ABQ7G6H9_DUNSA</name>